<evidence type="ECO:0000259" key="8">
    <source>
        <dbReference type="PROSITE" id="PS50112"/>
    </source>
</evidence>
<keyword evidence="6" id="KW-0175">Coiled coil</keyword>
<dbReference type="PROSITE" id="PS50113">
    <property type="entry name" value="PAC"/>
    <property type="match status" value="2"/>
</dbReference>
<dbReference type="InterPro" id="IPR001610">
    <property type="entry name" value="PAC"/>
</dbReference>
<dbReference type="AlphaFoldDB" id="A0A367R0R7"/>
<evidence type="ECO:0000256" key="6">
    <source>
        <dbReference type="SAM" id="Coils"/>
    </source>
</evidence>
<evidence type="ECO:0000256" key="5">
    <source>
        <dbReference type="ARBA" id="ARBA00023012"/>
    </source>
</evidence>
<dbReference type="Proteomes" id="UP000252107">
    <property type="component" value="Unassembled WGS sequence"/>
</dbReference>
<dbReference type="InterPro" id="IPR013655">
    <property type="entry name" value="PAS_fold_3"/>
</dbReference>
<dbReference type="GO" id="GO:0000155">
    <property type="term" value="F:phosphorelay sensor kinase activity"/>
    <property type="evidence" value="ECO:0007669"/>
    <property type="project" value="InterPro"/>
</dbReference>
<dbReference type="InterPro" id="IPR036097">
    <property type="entry name" value="HisK_dim/P_sf"/>
</dbReference>
<keyword evidence="11" id="KW-1185">Reference proteome</keyword>
<dbReference type="PROSITE" id="PS50112">
    <property type="entry name" value="PAS"/>
    <property type="match status" value="1"/>
</dbReference>
<evidence type="ECO:0000313" key="10">
    <source>
        <dbReference type="EMBL" id="RCJ30078.1"/>
    </source>
</evidence>
<dbReference type="SMART" id="SM00091">
    <property type="entry name" value="PAS"/>
    <property type="match status" value="2"/>
</dbReference>
<dbReference type="Pfam" id="PF08448">
    <property type="entry name" value="PAS_4"/>
    <property type="match status" value="1"/>
</dbReference>
<keyword evidence="3" id="KW-0597">Phosphoprotein</keyword>
<dbReference type="InterPro" id="IPR005467">
    <property type="entry name" value="His_kinase_dom"/>
</dbReference>
<feature type="coiled-coil region" evidence="6">
    <location>
        <begin position="253"/>
        <end position="309"/>
    </location>
</feature>
<evidence type="ECO:0000313" key="11">
    <source>
        <dbReference type="Proteomes" id="UP000252107"/>
    </source>
</evidence>
<dbReference type="InterPro" id="IPR035965">
    <property type="entry name" value="PAS-like_dom_sf"/>
</dbReference>
<evidence type="ECO:0000256" key="4">
    <source>
        <dbReference type="ARBA" id="ARBA00022777"/>
    </source>
</evidence>
<protein>
    <recommendedName>
        <fullName evidence="2">histidine kinase</fullName>
        <ecNumber evidence="2">2.7.13.3</ecNumber>
    </recommendedName>
</protein>
<dbReference type="InterPro" id="IPR003594">
    <property type="entry name" value="HATPase_dom"/>
</dbReference>
<dbReference type="InterPro" id="IPR036890">
    <property type="entry name" value="HATPase_C_sf"/>
</dbReference>
<feature type="domain" description="PAS" evidence="8">
    <location>
        <begin position="24"/>
        <end position="81"/>
    </location>
</feature>
<dbReference type="InterPro" id="IPR004358">
    <property type="entry name" value="Sig_transdc_His_kin-like_C"/>
</dbReference>
<dbReference type="Pfam" id="PF08447">
    <property type="entry name" value="PAS_3"/>
    <property type="match status" value="1"/>
</dbReference>
<dbReference type="InterPro" id="IPR000700">
    <property type="entry name" value="PAS-assoc_C"/>
</dbReference>
<evidence type="ECO:0000256" key="2">
    <source>
        <dbReference type="ARBA" id="ARBA00012438"/>
    </source>
</evidence>
<evidence type="ECO:0000259" key="7">
    <source>
        <dbReference type="PROSITE" id="PS50109"/>
    </source>
</evidence>
<dbReference type="SUPFAM" id="SSF55785">
    <property type="entry name" value="PYP-like sensor domain (PAS domain)"/>
    <property type="match status" value="2"/>
</dbReference>
<dbReference type="EMBL" id="LXQD01000277">
    <property type="protein sequence ID" value="RCJ30078.1"/>
    <property type="molecule type" value="Genomic_DNA"/>
</dbReference>
<evidence type="ECO:0000256" key="1">
    <source>
        <dbReference type="ARBA" id="ARBA00000085"/>
    </source>
</evidence>
<gene>
    <name evidence="10" type="ORF">A6770_21570</name>
</gene>
<dbReference type="SUPFAM" id="SSF55874">
    <property type="entry name" value="ATPase domain of HSP90 chaperone/DNA topoisomerase II/histidine kinase"/>
    <property type="match status" value="1"/>
</dbReference>
<dbReference type="Gene3D" id="3.30.450.20">
    <property type="entry name" value="PAS domain"/>
    <property type="match status" value="2"/>
</dbReference>
<feature type="domain" description="PAC" evidence="9">
    <location>
        <begin position="211"/>
        <end position="262"/>
    </location>
</feature>
<organism evidence="10 11">
    <name type="scientific">Nostoc minutum NIES-26</name>
    <dbReference type="NCBI Taxonomy" id="1844469"/>
    <lineage>
        <taxon>Bacteria</taxon>
        <taxon>Bacillati</taxon>
        <taxon>Cyanobacteriota</taxon>
        <taxon>Cyanophyceae</taxon>
        <taxon>Nostocales</taxon>
        <taxon>Nostocaceae</taxon>
        <taxon>Nostoc</taxon>
    </lineage>
</organism>
<feature type="domain" description="PAC" evidence="9">
    <location>
        <begin position="83"/>
        <end position="135"/>
    </location>
</feature>
<dbReference type="Gene3D" id="1.10.287.130">
    <property type="match status" value="1"/>
</dbReference>
<reference evidence="10" key="1">
    <citation type="submission" date="2016-04" db="EMBL/GenBank/DDBJ databases">
        <authorList>
            <person name="Tabuchi Yagui T.R."/>
        </authorList>
    </citation>
    <scope>NUCLEOTIDE SEQUENCE [LARGE SCALE GENOMIC DNA]</scope>
    <source>
        <strain evidence="10">NIES-26</strain>
    </source>
</reference>
<dbReference type="PANTHER" id="PTHR43065">
    <property type="entry name" value="SENSOR HISTIDINE KINASE"/>
    <property type="match status" value="1"/>
</dbReference>
<sequence>MLADSLSLPLIMFTALADRTDLLMVLTDRSGRIEWFNQAFAERTGLATDLLIGQKFFSVLASNSQLNIQQSYIREQLLKGEYFKFELSYIGHNHKECWLLVDGQPIYDAEGITSKYTIMATDITLRKYTEKNLEETQQRLKRLVENVKLVPWEAEAVTHQFTYVGPQVIELFGYDLTHWYEPDFWHSHIHPEDLPMVLYHYQVTLLERDHYIVEYRLLTSDGKWIWVKDIVNVVREGDSVTQLLGFLIDISDRKQIELSLQEAFKELEQVNKELETRVQQRTTALSQEKEKLEQTLQKLHKTQSQLIQSEKMSSLGQLVAGVAHEINNPVSFIYGNLAPATEYTQDLLHLLQCYQMHYPNPDPTLQAEIEAADIDFISEDLPRLLSSMEVGASRIREIVLSLRTFCRLDEAEVKEVNIHDGLDSTLMILQNRLRATHERPEIQVIKEYGNLPLVECYAGQLNQVFMNIIGNAIDALEEHDRLRSPKEILDNPSKITICTEFQNTQPKIASESYHPAPSIVIRIIDNGCGMSETVKNRLFDPFFTTKPVGKGTGLGLSISYQIVVEKHQGKLECNSTPDGTEFAIVIPQWRAQVTMGLTSSSD</sequence>
<dbReference type="PRINTS" id="PR00344">
    <property type="entry name" value="BCTRLSENSOR"/>
</dbReference>
<dbReference type="SMART" id="SM00387">
    <property type="entry name" value="HATPase_c"/>
    <property type="match status" value="1"/>
</dbReference>
<dbReference type="Gene3D" id="3.30.565.10">
    <property type="entry name" value="Histidine kinase-like ATPase, C-terminal domain"/>
    <property type="match status" value="1"/>
</dbReference>
<dbReference type="PANTHER" id="PTHR43065:SF50">
    <property type="entry name" value="HISTIDINE KINASE"/>
    <property type="match status" value="1"/>
</dbReference>
<dbReference type="CDD" id="cd00130">
    <property type="entry name" value="PAS"/>
    <property type="match status" value="2"/>
</dbReference>
<keyword evidence="5" id="KW-0902">Two-component regulatory system</keyword>
<keyword evidence="4 10" id="KW-0418">Kinase</keyword>
<dbReference type="CDD" id="cd00082">
    <property type="entry name" value="HisKA"/>
    <property type="match status" value="1"/>
</dbReference>
<dbReference type="EC" id="2.7.13.3" evidence="2"/>
<comment type="catalytic activity">
    <reaction evidence="1">
        <text>ATP + protein L-histidine = ADP + protein N-phospho-L-histidine.</text>
        <dbReference type="EC" id="2.7.13.3"/>
    </reaction>
</comment>
<name>A0A367R0R7_9NOSO</name>
<accession>A0A367R0R7</accession>
<proteinExistence type="predicted"/>
<comment type="caution">
    <text evidence="10">The sequence shown here is derived from an EMBL/GenBank/DDBJ whole genome shotgun (WGS) entry which is preliminary data.</text>
</comment>
<feature type="domain" description="Histidine kinase" evidence="7">
    <location>
        <begin position="321"/>
        <end position="590"/>
    </location>
</feature>
<keyword evidence="4 10" id="KW-0808">Transferase</keyword>
<dbReference type="Pfam" id="PF02518">
    <property type="entry name" value="HATPase_c"/>
    <property type="match status" value="1"/>
</dbReference>
<dbReference type="InterPro" id="IPR013656">
    <property type="entry name" value="PAS_4"/>
</dbReference>
<evidence type="ECO:0000259" key="9">
    <source>
        <dbReference type="PROSITE" id="PS50113"/>
    </source>
</evidence>
<dbReference type="NCBIfam" id="TIGR00229">
    <property type="entry name" value="sensory_box"/>
    <property type="match status" value="2"/>
</dbReference>
<dbReference type="SUPFAM" id="SSF47384">
    <property type="entry name" value="Homodimeric domain of signal transducing histidine kinase"/>
    <property type="match status" value="1"/>
</dbReference>
<dbReference type="InterPro" id="IPR003661">
    <property type="entry name" value="HisK_dim/P_dom"/>
</dbReference>
<dbReference type="SMART" id="SM00086">
    <property type="entry name" value="PAC"/>
    <property type="match status" value="2"/>
</dbReference>
<evidence type="ECO:0000256" key="3">
    <source>
        <dbReference type="ARBA" id="ARBA00022553"/>
    </source>
</evidence>
<dbReference type="InterPro" id="IPR000014">
    <property type="entry name" value="PAS"/>
</dbReference>
<dbReference type="PROSITE" id="PS50109">
    <property type="entry name" value="HIS_KIN"/>
    <property type="match status" value="1"/>
</dbReference>